<evidence type="ECO:0000313" key="1">
    <source>
        <dbReference type="EMBL" id="ANF87849.1"/>
    </source>
</evidence>
<organism evidence="1 2">
    <name type="scientific">Pseudomonas antarctica</name>
    <dbReference type="NCBI Taxonomy" id="219572"/>
    <lineage>
        <taxon>Bacteria</taxon>
        <taxon>Pseudomonadati</taxon>
        <taxon>Pseudomonadota</taxon>
        <taxon>Gammaproteobacteria</taxon>
        <taxon>Pseudomonadales</taxon>
        <taxon>Pseudomonadaceae</taxon>
        <taxon>Pseudomonas</taxon>
    </lineage>
</organism>
<reference evidence="1 2" key="1">
    <citation type="submission" date="2016-05" db="EMBL/GenBank/DDBJ databases">
        <title>Complete genome sequence of Pseudomonas antarctica PAMC 27494.</title>
        <authorList>
            <person name="Lee J."/>
        </authorList>
    </citation>
    <scope>NUCLEOTIDE SEQUENCE [LARGE SCALE GENOMIC DNA]</scope>
    <source>
        <strain evidence="1 2">PAMC 27494</strain>
    </source>
</reference>
<evidence type="ECO:0000313" key="2">
    <source>
        <dbReference type="Proteomes" id="UP000077829"/>
    </source>
</evidence>
<dbReference type="Proteomes" id="UP000077829">
    <property type="component" value="Chromosome"/>
</dbReference>
<sequence>MNVPPLGFTLQDSAQPIPNLNTNLLVGNCAEVSCNFPLLPMDFVNINMISSILGGDHNQSFSIGQASPSLTTLIPRDRVEANEGNSVRLRLTIRRNGVSTPANDATVTINRRPVVTPTPDTVWDFNDGTLQGWVPQGSYVGLLRVINNEVVANLPNSVPGASHIITRSVPVIAGRTYNCSFNARTDLPAADGSRLYMTMNGKSIGRAAPLLPGFTLLESGTFIAPITGSVHLGIFNEAVPRGIHQLALDTISITLMP</sequence>
<dbReference type="RefSeq" id="WP_064453776.1">
    <property type="nucleotide sequence ID" value="NZ_CP015600.1"/>
</dbReference>
<proteinExistence type="predicted"/>
<name>A0A172Z777_9PSED</name>
<gene>
    <name evidence="1" type="ORF">A7J50_4497</name>
</gene>
<dbReference type="PATRIC" id="fig|219572.3.peg.4622"/>
<dbReference type="EMBL" id="CP015600">
    <property type="protein sequence ID" value="ANF87849.1"/>
    <property type="molecule type" value="Genomic_DNA"/>
</dbReference>
<dbReference type="KEGG" id="panr:A7J50_4497"/>
<protein>
    <submittedName>
        <fullName evidence="1">Uncharacterized protein</fullName>
    </submittedName>
</protein>
<accession>A0A172Z777</accession>
<dbReference type="AlphaFoldDB" id="A0A172Z777"/>